<accession>A0A7W8PTN9</accession>
<evidence type="ECO:0000313" key="3">
    <source>
        <dbReference type="Proteomes" id="UP000592780"/>
    </source>
</evidence>
<comment type="caution">
    <text evidence="2">The sequence shown here is derived from an EMBL/GenBank/DDBJ whole genome shotgun (WGS) entry which is preliminary data.</text>
</comment>
<protein>
    <recommendedName>
        <fullName evidence="4">Entry exclusion protein TrbK-alt</fullName>
    </recommendedName>
</protein>
<keyword evidence="1" id="KW-0812">Transmembrane</keyword>
<feature type="transmembrane region" description="Helical" evidence="1">
    <location>
        <begin position="16"/>
        <end position="38"/>
    </location>
</feature>
<dbReference type="AlphaFoldDB" id="A0A7W8PTN9"/>
<keyword evidence="1" id="KW-1133">Transmembrane helix</keyword>
<sequence length="93" mass="10703">MPQDPLHLASISKRPFAYFLLCAGLFVATVTAALLYGVSRPQTPVIEEQERLAVDQCWRSSQDSTQSRPSRRFQEDACREMEAQFRSKFRHGR</sequence>
<name>A0A7W8PTN9_PARAM</name>
<reference evidence="2 3" key="1">
    <citation type="submission" date="2020-08" db="EMBL/GenBank/DDBJ databases">
        <title>Genomic Encyclopedia of Type Strains, Phase IV (KMG-V): Genome sequencing to study the core and pangenomes of soil and plant-associated prokaryotes.</title>
        <authorList>
            <person name="Whitman W."/>
        </authorList>
    </citation>
    <scope>NUCLEOTIDE SEQUENCE [LARGE SCALE GENOMIC DNA]</scope>
    <source>
        <strain evidence="2 3">JPY158</strain>
    </source>
</reference>
<dbReference type="Proteomes" id="UP000592780">
    <property type="component" value="Unassembled WGS sequence"/>
</dbReference>
<proteinExistence type="predicted"/>
<evidence type="ECO:0000256" key="1">
    <source>
        <dbReference type="SAM" id="Phobius"/>
    </source>
</evidence>
<dbReference type="EMBL" id="JACHDD010000006">
    <property type="protein sequence ID" value="MBB5425954.1"/>
    <property type="molecule type" value="Genomic_DNA"/>
</dbReference>
<keyword evidence="3" id="KW-1185">Reference proteome</keyword>
<evidence type="ECO:0000313" key="2">
    <source>
        <dbReference type="EMBL" id="MBB5425954.1"/>
    </source>
</evidence>
<dbReference type="RefSeq" id="WP_051106795.1">
    <property type="nucleotide sequence ID" value="NZ_JACHDD010000006.1"/>
</dbReference>
<gene>
    <name evidence="2" type="ORF">HDG40_004127</name>
</gene>
<evidence type="ECO:0008006" key="4">
    <source>
        <dbReference type="Google" id="ProtNLM"/>
    </source>
</evidence>
<keyword evidence="1" id="KW-0472">Membrane</keyword>
<organism evidence="2 3">
    <name type="scientific">Paraburkholderia atlantica</name>
    <dbReference type="NCBI Taxonomy" id="2654982"/>
    <lineage>
        <taxon>Bacteria</taxon>
        <taxon>Pseudomonadati</taxon>
        <taxon>Pseudomonadota</taxon>
        <taxon>Betaproteobacteria</taxon>
        <taxon>Burkholderiales</taxon>
        <taxon>Burkholderiaceae</taxon>
        <taxon>Paraburkholderia</taxon>
    </lineage>
</organism>
<dbReference type="OrthoDB" id="8909690at2"/>